<dbReference type="HOGENOM" id="CLU_1490886_0_0_1"/>
<proteinExistence type="inferred from homology"/>
<organism evidence="3 4">
    <name type="scientific">Tribolium castaneum</name>
    <name type="common">Red flour beetle</name>
    <dbReference type="NCBI Taxonomy" id="7070"/>
    <lineage>
        <taxon>Eukaryota</taxon>
        <taxon>Metazoa</taxon>
        <taxon>Ecdysozoa</taxon>
        <taxon>Arthropoda</taxon>
        <taxon>Hexapoda</taxon>
        <taxon>Insecta</taxon>
        <taxon>Pterygota</taxon>
        <taxon>Neoptera</taxon>
        <taxon>Endopterygota</taxon>
        <taxon>Coleoptera</taxon>
        <taxon>Polyphaga</taxon>
        <taxon>Cucujiformia</taxon>
        <taxon>Tenebrionidae</taxon>
        <taxon>Tenebrionidae incertae sedis</taxon>
        <taxon>Tribolium</taxon>
    </lineage>
</organism>
<dbReference type="InterPro" id="IPR007129">
    <property type="entry name" value="Ubiqinol_cyt_c_chaperone_CPB3"/>
</dbReference>
<dbReference type="STRING" id="7070.D6X4T5"/>
<gene>
    <name evidence="3" type="primary">AUGUSTUS-3.0.2_11447</name>
    <name evidence="3" type="ORF">TcasGA2_TC011447</name>
</gene>
<dbReference type="Pfam" id="PF03981">
    <property type="entry name" value="Ubiq_cyt_C_chap"/>
    <property type="match status" value="1"/>
</dbReference>
<dbReference type="EMBL" id="KQ971381">
    <property type="protein sequence ID" value="EEZ97585.1"/>
    <property type="molecule type" value="Genomic_DNA"/>
</dbReference>
<evidence type="ECO:0000259" key="2">
    <source>
        <dbReference type="Pfam" id="PF03981"/>
    </source>
</evidence>
<dbReference type="OrthoDB" id="4007at2759"/>
<dbReference type="eggNOG" id="KOG2873">
    <property type="taxonomic scope" value="Eukaryota"/>
</dbReference>
<reference evidence="3 4" key="2">
    <citation type="journal article" date="2010" name="Nucleic Acids Res.">
        <title>BeetleBase in 2010: revisions to provide comprehensive genomic information for Tribolium castaneum.</title>
        <authorList>
            <person name="Kim H.S."/>
            <person name="Murphy T."/>
            <person name="Xia J."/>
            <person name="Caragea D."/>
            <person name="Park Y."/>
            <person name="Beeman R.W."/>
            <person name="Lorenzen M.D."/>
            <person name="Butcher S."/>
            <person name="Manak J.R."/>
            <person name="Brown S.J."/>
        </authorList>
    </citation>
    <scope>GENOME REANNOTATION</scope>
    <source>
        <strain evidence="3 4">Georgia GA2</strain>
    </source>
</reference>
<sequence length="181" mass="20216">MATPVLLHLAIRRGGLRGVQGFATQRKKGAPKGIAFKLPLLNARVSIERRPLRPLSLINSARCKVAGFVLYRELLGSINYESFFDELNLEDSFQTRFVIMELCLWMYAARASAEGHKGAVLREQMVEVLKSDVSQRLVVLKSENPDFANVDVDELFKGVRQTLLDYDEALHGDDAVLAGIL</sequence>
<evidence type="ECO:0000313" key="4">
    <source>
        <dbReference type="Proteomes" id="UP000007266"/>
    </source>
</evidence>
<dbReference type="PANTHER" id="PTHR12184">
    <property type="entry name" value="UBIQUINOL-CYTOCHROME C REDUCTASE COMPLEX ASSEMBLY FACTOR 1 FAMILY MEMBER"/>
    <property type="match status" value="1"/>
</dbReference>
<dbReference type="GO" id="GO:0034551">
    <property type="term" value="P:mitochondrial respiratory chain complex III assembly"/>
    <property type="evidence" value="ECO:0000318"/>
    <property type="project" value="GO_Central"/>
</dbReference>
<feature type="domain" description="Ubiquinol-cytochrome c chaperone" evidence="2">
    <location>
        <begin position="86"/>
        <end position="181"/>
    </location>
</feature>
<dbReference type="Proteomes" id="UP000007266">
    <property type="component" value="Linkage group 10"/>
</dbReference>
<protein>
    <submittedName>
        <fullName evidence="3">Ubiquinol-cytochrome-c reductase complex assembly factor 1-like Protein</fullName>
    </submittedName>
</protein>
<dbReference type="AlphaFoldDB" id="D6X4T5"/>
<dbReference type="GO" id="GO:0005739">
    <property type="term" value="C:mitochondrion"/>
    <property type="evidence" value="ECO:0000318"/>
    <property type="project" value="GO_Central"/>
</dbReference>
<name>D6X4T5_TRICA</name>
<evidence type="ECO:0000313" key="3">
    <source>
        <dbReference type="EMBL" id="EEZ97585.1"/>
    </source>
</evidence>
<keyword evidence="4" id="KW-1185">Reference proteome</keyword>
<reference evidence="3 4" key="1">
    <citation type="journal article" date="2008" name="Nature">
        <title>The genome of the model beetle and pest Tribolium castaneum.</title>
        <authorList>
            <consortium name="Tribolium Genome Sequencing Consortium"/>
            <person name="Richards S."/>
            <person name="Gibbs R.A."/>
            <person name="Weinstock G.M."/>
            <person name="Brown S.J."/>
            <person name="Denell R."/>
            <person name="Beeman R.W."/>
            <person name="Gibbs R."/>
            <person name="Beeman R.W."/>
            <person name="Brown S.J."/>
            <person name="Bucher G."/>
            <person name="Friedrich M."/>
            <person name="Grimmelikhuijzen C.J."/>
            <person name="Klingler M."/>
            <person name="Lorenzen M."/>
            <person name="Richards S."/>
            <person name="Roth S."/>
            <person name="Schroder R."/>
            <person name="Tautz D."/>
            <person name="Zdobnov E.M."/>
            <person name="Muzny D."/>
            <person name="Gibbs R.A."/>
            <person name="Weinstock G.M."/>
            <person name="Attaway T."/>
            <person name="Bell S."/>
            <person name="Buhay C.J."/>
            <person name="Chandrabose M.N."/>
            <person name="Chavez D."/>
            <person name="Clerk-Blankenburg K.P."/>
            <person name="Cree A."/>
            <person name="Dao M."/>
            <person name="Davis C."/>
            <person name="Chacko J."/>
            <person name="Dinh H."/>
            <person name="Dugan-Rocha S."/>
            <person name="Fowler G."/>
            <person name="Garner T.T."/>
            <person name="Garnes J."/>
            <person name="Gnirke A."/>
            <person name="Hawes A."/>
            <person name="Hernandez J."/>
            <person name="Hines S."/>
            <person name="Holder M."/>
            <person name="Hume J."/>
            <person name="Jhangiani S.N."/>
            <person name="Joshi V."/>
            <person name="Khan Z.M."/>
            <person name="Jackson L."/>
            <person name="Kovar C."/>
            <person name="Kowis A."/>
            <person name="Lee S."/>
            <person name="Lewis L.R."/>
            <person name="Margolis J."/>
            <person name="Morgan M."/>
            <person name="Nazareth L.V."/>
            <person name="Nguyen N."/>
            <person name="Okwuonu G."/>
            <person name="Parker D."/>
            <person name="Richards S."/>
            <person name="Ruiz S.J."/>
            <person name="Santibanez J."/>
            <person name="Savard J."/>
            <person name="Scherer S.E."/>
            <person name="Schneider B."/>
            <person name="Sodergren E."/>
            <person name="Tautz D."/>
            <person name="Vattahil S."/>
            <person name="Villasana D."/>
            <person name="White C.S."/>
            <person name="Wright R."/>
            <person name="Park Y."/>
            <person name="Beeman R.W."/>
            <person name="Lord J."/>
            <person name="Oppert B."/>
            <person name="Lorenzen M."/>
            <person name="Brown S."/>
            <person name="Wang L."/>
            <person name="Savard J."/>
            <person name="Tautz D."/>
            <person name="Richards S."/>
            <person name="Weinstock G."/>
            <person name="Gibbs R.A."/>
            <person name="Liu Y."/>
            <person name="Worley K."/>
            <person name="Weinstock G."/>
            <person name="Elsik C.G."/>
            <person name="Reese J.T."/>
            <person name="Elhaik E."/>
            <person name="Landan G."/>
            <person name="Graur D."/>
            <person name="Arensburger P."/>
            <person name="Atkinson P."/>
            <person name="Beeman R.W."/>
            <person name="Beidler J."/>
            <person name="Brown S.J."/>
            <person name="Demuth J.P."/>
            <person name="Drury D.W."/>
            <person name="Du Y.Z."/>
            <person name="Fujiwara H."/>
            <person name="Lorenzen M."/>
            <person name="Maselli V."/>
            <person name="Osanai M."/>
            <person name="Park Y."/>
            <person name="Robertson H.M."/>
            <person name="Tu Z."/>
            <person name="Wang J.J."/>
            <person name="Wang S."/>
            <person name="Richards S."/>
            <person name="Song H."/>
            <person name="Zhang L."/>
            <person name="Sodergren E."/>
            <person name="Werner D."/>
            <person name="Stanke M."/>
            <person name="Morgenstern B."/>
            <person name="Solovyev V."/>
            <person name="Kosarev P."/>
            <person name="Brown G."/>
            <person name="Chen H.C."/>
            <person name="Ermolaeva O."/>
            <person name="Hlavina W."/>
            <person name="Kapustin Y."/>
            <person name="Kiryutin B."/>
            <person name="Kitts P."/>
            <person name="Maglott D."/>
            <person name="Pruitt K."/>
            <person name="Sapojnikov V."/>
            <person name="Souvorov A."/>
            <person name="Mackey A.J."/>
            <person name="Waterhouse R.M."/>
            <person name="Wyder S."/>
            <person name="Zdobnov E.M."/>
            <person name="Zdobnov E.M."/>
            <person name="Wyder S."/>
            <person name="Kriventseva E.V."/>
            <person name="Kadowaki T."/>
            <person name="Bork P."/>
            <person name="Aranda M."/>
            <person name="Bao R."/>
            <person name="Beermann A."/>
            <person name="Berns N."/>
            <person name="Bolognesi R."/>
            <person name="Bonneton F."/>
            <person name="Bopp D."/>
            <person name="Brown S.J."/>
            <person name="Bucher G."/>
            <person name="Butts T."/>
            <person name="Chaumot A."/>
            <person name="Denell R.E."/>
            <person name="Ferrier D.E."/>
            <person name="Friedrich M."/>
            <person name="Gordon C.M."/>
            <person name="Jindra M."/>
            <person name="Klingler M."/>
            <person name="Lan Q."/>
            <person name="Lattorff H.M."/>
            <person name="Laudet V."/>
            <person name="von Levetsow C."/>
            <person name="Liu Z."/>
            <person name="Lutz R."/>
            <person name="Lynch J.A."/>
            <person name="da Fonseca R.N."/>
            <person name="Posnien N."/>
            <person name="Reuter R."/>
            <person name="Roth S."/>
            <person name="Savard J."/>
            <person name="Schinko J.B."/>
            <person name="Schmitt C."/>
            <person name="Schoppmeier M."/>
            <person name="Schroder R."/>
            <person name="Shippy T.D."/>
            <person name="Simonnet F."/>
            <person name="Marques-Souza H."/>
            <person name="Tautz D."/>
            <person name="Tomoyasu Y."/>
            <person name="Trauner J."/>
            <person name="Van der Zee M."/>
            <person name="Vervoort M."/>
            <person name="Wittkopp N."/>
            <person name="Wimmer E.A."/>
            <person name="Yang X."/>
            <person name="Jones A.K."/>
            <person name="Sattelle D.B."/>
            <person name="Ebert P.R."/>
            <person name="Nelson D."/>
            <person name="Scott J.G."/>
            <person name="Beeman R.W."/>
            <person name="Muthukrishnan S."/>
            <person name="Kramer K.J."/>
            <person name="Arakane Y."/>
            <person name="Beeman R.W."/>
            <person name="Zhu Q."/>
            <person name="Hogenkamp D."/>
            <person name="Dixit R."/>
            <person name="Oppert B."/>
            <person name="Jiang H."/>
            <person name="Zou Z."/>
            <person name="Marshall J."/>
            <person name="Elpidina E."/>
            <person name="Vinokurov K."/>
            <person name="Oppert C."/>
            <person name="Zou Z."/>
            <person name="Evans J."/>
            <person name="Lu Z."/>
            <person name="Zhao P."/>
            <person name="Sumathipala N."/>
            <person name="Altincicek B."/>
            <person name="Vilcinskas A."/>
            <person name="Williams M."/>
            <person name="Hultmark D."/>
            <person name="Hetru C."/>
            <person name="Jiang H."/>
            <person name="Grimmelikhuijzen C.J."/>
            <person name="Hauser F."/>
            <person name="Cazzamali G."/>
            <person name="Williamson M."/>
            <person name="Park Y."/>
            <person name="Li B."/>
            <person name="Tanaka Y."/>
            <person name="Predel R."/>
            <person name="Neupert S."/>
            <person name="Schachtner J."/>
            <person name="Verleyen P."/>
            <person name="Raible F."/>
            <person name="Bork P."/>
            <person name="Friedrich M."/>
            <person name="Walden K.K."/>
            <person name="Robertson H.M."/>
            <person name="Angeli S."/>
            <person name="Foret S."/>
            <person name="Bucher G."/>
            <person name="Schuetz S."/>
            <person name="Maleszka R."/>
            <person name="Wimmer E.A."/>
            <person name="Beeman R.W."/>
            <person name="Lorenzen M."/>
            <person name="Tomoyasu Y."/>
            <person name="Miller S.C."/>
            <person name="Grossmann D."/>
            <person name="Bucher G."/>
        </authorList>
    </citation>
    <scope>NUCLEOTIDE SEQUENCE [LARGE SCALE GENOMIC DNA]</scope>
    <source>
        <strain evidence="3 4">Georgia GA2</strain>
    </source>
</reference>
<evidence type="ECO:0000256" key="1">
    <source>
        <dbReference type="ARBA" id="ARBA00006407"/>
    </source>
</evidence>
<accession>D6X4T5</accession>
<dbReference type="PhylomeDB" id="D6X4T5"/>
<dbReference type="PANTHER" id="PTHR12184:SF1">
    <property type="entry name" value="UBIQUINOL-CYTOCHROME-C REDUCTASE COMPLEX ASSEMBLY FACTOR 1"/>
    <property type="match status" value="1"/>
</dbReference>
<dbReference type="InterPro" id="IPR021150">
    <property type="entry name" value="Ubiq_cyt_c_chap"/>
</dbReference>
<dbReference type="KEGG" id="tca:107398792"/>
<comment type="similarity">
    <text evidence="1">Belongs to the CBP3 family.</text>
</comment>